<accession>A0ABM4BFY1</accession>
<keyword evidence="1" id="KW-1185">Reference proteome</keyword>
<organism evidence="1 2">
    <name type="scientific">Hydra vulgaris</name>
    <name type="common">Hydra</name>
    <name type="synonym">Hydra attenuata</name>
    <dbReference type="NCBI Taxonomy" id="6087"/>
    <lineage>
        <taxon>Eukaryota</taxon>
        <taxon>Metazoa</taxon>
        <taxon>Cnidaria</taxon>
        <taxon>Hydrozoa</taxon>
        <taxon>Hydroidolina</taxon>
        <taxon>Anthoathecata</taxon>
        <taxon>Aplanulata</taxon>
        <taxon>Hydridae</taxon>
        <taxon>Hydra</taxon>
    </lineage>
</organism>
<evidence type="ECO:0000313" key="2">
    <source>
        <dbReference type="RefSeq" id="XP_065647889.1"/>
    </source>
</evidence>
<name>A0ABM4BFY1_HYDVU</name>
<gene>
    <name evidence="2" type="primary">LOC136077137</name>
</gene>
<reference evidence="2" key="2">
    <citation type="submission" date="2025-08" db="UniProtKB">
        <authorList>
            <consortium name="RefSeq"/>
        </authorList>
    </citation>
    <scope>IDENTIFICATION</scope>
</reference>
<dbReference type="Proteomes" id="UP001652625">
    <property type="component" value="Chromosome 02"/>
</dbReference>
<evidence type="ECO:0000313" key="1">
    <source>
        <dbReference type="Proteomes" id="UP001652625"/>
    </source>
</evidence>
<dbReference type="GeneID" id="136077137"/>
<protein>
    <submittedName>
        <fullName evidence="2">Uncharacterized protein LOC136077137</fullName>
    </submittedName>
</protein>
<sequence length="188" mass="21265">MSICVRSIFENFIIYEDFLGLNAVDATDTSKRLVRFKKLQCNILDKDVKQINLSAPCSTRFTVRTKSNGSILINFHVIVLELQEITESNDPNRAKAEGLLDKLLSFKLYFGPCLAYEVFATVEQVSQHMQSAEIDAQTIASSTMLLKNHISSMGLETRFKSFFESCVNEGVHLKFGYNYLMLLCLANV</sequence>
<proteinExistence type="predicted"/>
<dbReference type="RefSeq" id="XP_065647889.1">
    <property type="nucleotide sequence ID" value="XM_065791817.1"/>
</dbReference>
<reference evidence="1" key="1">
    <citation type="submission" date="2025-05" db="UniProtKB">
        <authorList>
            <consortium name="RefSeq"/>
        </authorList>
    </citation>
    <scope>NUCLEOTIDE SEQUENCE [LARGE SCALE GENOMIC DNA]</scope>
</reference>